<dbReference type="PANTHER" id="PTHR42715:SF10">
    <property type="entry name" value="BETA-GLUCOSIDASE"/>
    <property type="match status" value="1"/>
</dbReference>
<dbReference type="Pfam" id="PF14310">
    <property type="entry name" value="Fn3-like"/>
    <property type="match status" value="1"/>
</dbReference>
<dbReference type="InterPro" id="IPR036962">
    <property type="entry name" value="Glyco_hydro_3_N_sf"/>
</dbReference>
<dbReference type="InterPro" id="IPR002772">
    <property type="entry name" value="Glyco_hydro_3_C"/>
</dbReference>
<sequence length="961" mass="105498">MLELNIDDVLAVLGSVRTHVIVVAVVLVLALIVTIAVNKKTVKNLGARKLTHSGTWIVAVIAAIVSVNMMVLGPLENVITLATSPKLALSQSTIKKTNDLAVNIEREGIVLLQNNDNALPIENPGNINVFGWASTNPIYGGTGSGALSDAYPTTSILDSLKDAGFKTNQELTDFYTQYSTKRGEIAVTQADWTLPEPPAANYTQSLIDNAKKYSDTAVVVIGRVGGEGLDLPKDMNAEGVVYNNNSNDYKDFEAGQHYLELDHTERDMLDLVTENFDKVVLVYNGANAFEMSFLNDYPQIKSVLWAPHPGQAGFAALGEIMNGTVNPSGKTADTFVKDLTKTPAFNNVDDFKYDNAKEFEIQSARGLRSPRFVNYVEGIYVGYRFYETAADEGAINYDDVVQYPFGYGLSYTNFEQKMGDVTYQNGTVSFEVTVTNTGDAKGKDVVEVYSNPPYTEGGIEKATANLVKFEKTKELAPGQSQKISISFDDDDLASYDYKNAKAYVLEAGDYGISIRRDSHHIIDTKNVNVAQTITYDSKANAHNGDAKVATNTFDDVAGDVNYLSRANNFANYTQTTAAPADFTMSDAAKDGFYNNGNYDPKKFDKNTDKMPTTGAKNNVRLVQLRGKSYDDKLWDKLLDELTVDEMNNLIANGGYGNAAIDSIGKIRMSDVDGPAALKDNFTGVSSIGLPANIALANSWNRQLAEDYGKNIGQMAHELNISGWYAPSINIHRSEFGGRNFEYFSEDPTLTGTLSSGQVLGAAQYGVYAFTKHFALNEQETERNGQLLTWSNEQAIREIYLKPFETVVKSANNAKVKSIAIMSSFNYVGNTYSSAKLALNQTVLRDEWGFRGMVETDYFAGPNYSYQNADQLIRGGTDIMLATTKTTNYVTDTSATAVIQMRRAAHNILYTTVNSWRYKDGEPGAGLEAWKIALIVADVIVALALLALAYVAIRRFMKRREN</sequence>
<reference evidence="6" key="1">
    <citation type="journal article" date="2019" name="Int. J. Syst. Evol. Microbiol.">
        <title>The Global Catalogue of Microorganisms (GCM) 10K type strain sequencing project: providing services to taxonomists for standard genome sequencing and annotation.</title>
        <authorList>
            <consortium name="The Broad Institute Genomics Platform"/>
            <consortium name="The Broad Institute Genome Sequencing Center for Infectious Disease"/>
            <person name="Wu L."/>
            <person name="Ma J."/>
        </authorList>
    </citation>
    <scope>NUCLEOTIDE SEQUENCE [LARGE SCALE GENOMIC DNA]</scope>
    <source>
        <strain evidence="6">CCM 8604</strain>
    </source>
</reference>
<evidence type="ECO:0000256" key="2">
    <source>
        <dbReference type="ARBA" id="ARBA00022801"/>
    </source>
</evidence>
<dbReference type="Gene3D" id="2.60.40.10">
    <property type="entry name" value="Immunoglobulins"/>
    <property type="match status" value="1"/>
</dbReference>
<dbReference type="InterPro" id="IPR036881">
    <property type="entry name" value="Glyco_hydro_3_C_sf"/>
</dbReference>
<keyword evidence="3" id="KW-0472">Membrane</keyword>
<feature type="domain" description="Fibronectin type III-like" evidence="4">
    <location>
        <begin position="444"/>
        <end position="518"/>
    </location>
</feature>
<dbReference type="SMART" id="SM01217">
    <property type="entry name" value="Fn3_like"/>
    <property type="match status" value="1"/>
</dbReference>
<dbReference type="GO" id="GO:0016787">
    <property type="term" value="F:hydrolase activity"/>
    <property type="evidence" value="ECO:0007669"/>
    <property type="project" value="UniProtKB-KW"/>
</dbReference>
<dbReference type="InterPro" id="IPR017853">
    <property type="entry name" value="GH"/>
</dbReference>
<keyword evidence="3" id="KW-0812">Transmembrane</keyword>
<dbReference type="EMBL" id="JBHTHQ010000022">
    <property type="protein sequence ID" value="MFD0705551.1"/>
    <property type="molecule type" value="Genomic_DNA"/>
</dbReference>
<comment type="caution">
    <text evidence="5">The sequence shown here is derived from an EMBL/GenBank/DDBJ whole genome shotgun (WGS) entry which is preliminary data.</text>
</comment>
<dbReference type="InterPro" id="IPR013783">
    <property type="entry name" value="Ig-like_fold"/>
</dbReference>
<dbReference type="SUPFAM" id="SSF52279">
    <property type="entry name" value="Beta-D-glucan exohydrolase, C-terminal domain"/>
    <property type="match status" value="1"/>
</dbReference>
<feature type="transmembrane region" description="Helical" evidence="3">
    <location>
        <begin position="50"/>
        <end position="72"/>
    </location>
</feature>
<proteinExistence type="inferred from homology"/>
<dbReference type="Pfam" id="PF00933">
    <property type="entry name" value="Glyco_hydro_3"/>
    <property type="match status" value="1"/>
</dbReference>
<organism evidence="5 6">
    <name type="scientific">Alloscardovia venturai</name>
    <dbReference type="NCBI Taxonomy" id="1769421"/>
    <lineage>
        <taxon>Bacteria</taxon>
        <taxon>Bacillati</taxon>
        <taxon>Actinomycetota</taxon>
        <taxon>Actinomycetes</taxon>
        <taxon>Bifidobacteriales</taxon>
        <taxon>Bifidobacteriaceae</taxon>
        <taxon>Alloscardovia</taxon>
    </lineage>
</organism>
<dbReference type="Gene3D" id="3.40.50.1700">
    <property type="entry name" value="Glycoside hydrolase family 3 C-terminal domain"/>
    <property type="match status" value="1"/>
</dbReference>
<dbReference type="InterPro" id="IPR026891">
    <property type="entry name" value="Fn3-like"/>
</dbReference>
<dbReference type="RefSeq" id="WP_377939277.1">
    <property type="nucleotide sequence ID" value="NZ_JBHTHQ010000022.1"/>
</dbReference>
<feature type="transmembrane region" description="Helical" evidence="3">
    <location>
        <begin position="20"/>
        <end position="38"/>
    </location>
</feature>
<dbReference type="SUPFAM" id="SSF51445">
    <property type="entry name" value="(Trans)glycosidases"/>
    <property type="match status" value="1"/>
</dbReference>
<evidence type="ECO:0000313" key="5">
    <source>
        <dbReference type="EMBL" id="MFD0705551.1"/>
    </source>
</evidence>
<keyword evidence="2 5" id="KW-0378">Hydrolase</keyword>
<dbReference type="InterPro" id="IPR001764">
    <property type="entry name" value="Glyco_hydro_3_N"/>
</dbReference>
<evidence type="ECO:0000313" key="6">
    <source>
        <dbReference type="Proteomes" id="UP001597036"/>
    </source>
</evidence>
<protein>
    <submittedName>
        <fullName evidence="5">Glycoside hydrolase family 3 C-terminal domain-containing protein</fullName>
    </submittedName>
</protein>
<evidence type="ECO:0000256" key="1">
    <source>
        <dbReference type="ARBA" id="ARBA00005336"/>
    </source>
</evidence>
<keyword evidence="3" id="KW-1133">Transmembrane helix</keyword>
<dbReference type="PRINTS" id="PR00133">
    <property type="entry name" value="GLHYDRLASE3"/>
</dbReference>
<comment type="similarity">
    <text evidence="1">Belongs to the glycosyl hydrolase 3 family.</text>
</comment>
<gene>
    <name evidence="5" type="ORF">ACFQY8_07330</name>
</gene>
<keyword evidence="6" id="KW-1185">Reference proteome</keyword>
<dbReference type="Gene3D" id="3.20.20.300">
    <property type="entry name" value="Glycoside hydrolase, family 3, N-terminal domain"/>
    <property type="match status" value="1"/>
</dbReference>
<name>A0ABW2Y723_9BIFI</name>
<evidence type="ECO:0000259" key="4">
    <source>
        <dbReference type="SMART" id="SM01217"/>
    </source>
</evidence>
<evidence type="ECO:0000256" key="3">
    <source>
        <dbReference type="SAM" id="Phobius"/>
    </source>
</evidence>
<dbReference type="InterPro" id="IPR050288">
    <property type="entry name" value="Cellulose_deg_GH3"/>
</dbReference>
<dbReference type="Proteomes" id="UP001597036">
    <property type="component" value="Unassembled WGS sequence"/>
</dbReference>
<dbReference type="Pfam" id="PF01915">
    <property type="entry name" value="Glyco_hydro_3_C"/>
    <property type="match status" value="1"/>
</dbReference>
<accession>A0ABW2Y723</accession>
<feature type="transmembrane region" description="Helical" evidence="3">
    <location>
        <begin position="931"/>
        <end position="952"/>
    </location>
</feature>
<dbReference type="PANTHER" id="PTHR42715">
    <property type="entry name" value="BETA-GLUCOSIDASE"/>
    <property type="match status" value="1"/>
</dbReference>